<evidence type="ECO:0000256" key="1">
    <source>
        <dbReference type="SAM" id="MobiDB-lite"/>
    </source>
</evidence>
<evidence type="ECO:0000313" key="2">
    <source>
        <dbReference type="EMBL" id="CDX04139.1"/>
    </source>
</evidence>
<name>A0A098B5M3_DESHA</name>
<evidence type="ECO:0008006" key="3">
    <source>
        <dbReference type="Google" id="ProtNLM"/>
    </source>
</evidence>
<feature type="compositionally biased region" description="Polar residues" evidence="1">
    <location>
        <begin position="151"/>
        <end position="166"/>
    </location>
</feature>
<dbReference type="PATRIC" id="fig|49338.4.peg.4581"/>
<gene>
    <name evidence="2" type="ORF">DPCES_4253</name>
</gene>
<protein>
    <recommendedName>
        <fullName evidence="3">Tail fiber protein</fullName>
    </recommendedName>
</protein>
<dbReference type="EMBL" id="LK996017">
    <property type="protein sequence ID" value="CDX04139.1"/>
    <property type="molecule type" value="Genomic_DNA"/>
</dbReference>
<reference evidence="2" key="1">
    <citation type="submission" date="2014-07" db="EMBL/GenBank/DDBJ databases">
        <authorList>
            <person name="Hornung V.Bastian."/>
        </authorList>
    </citation>
    <scope>NUCLEOTIDE SEQUENCE</scope>
    <source>
        <strain evidence="2">PCE-S</strain>
    </source>
</reference>
<proteinExistence type="predicted"/>
<sequence length="252" mass="26326">MADINVQIKQRNGEIWDNLYPKTKAENVTESTAKRFVSDTEKASWNGKQTALGFTPENASKKGTANGYPELDASGKVPASQLPSYVDDVLEYANQAAFPSTGETGKIYIAIDTNKTYRWGGTSYVEISASLALGETSSTAYRGDRGKTAYDHSQSAHAPANAQKNSDITKAEIEAKLTGVISSHSHASGTPSAHGATHITGGTDVIPDAVAGGNAGLMSGGDKSKLDGLTSIAVNANEPSSPAAGDLWYAII</sequence>
<feature type="region of interest" description="Disordered" evidence="1">
    <location>
        <begin position="144"/>
        <end position="167"/>
    </location>
</feature>
<organism evidence="2">
    <name type="scientific">Desulfitobacterium hafniense</name>
    <name type="common">Desulfitobacterium frappieri</name>
    <dbReference type="NCBI Taxonomy" id="49338"/>
    <lineage>
        <taxon>Bacteria</taxon>
        <taxon>Bacillati</taxon>
        <taxon>Bacillota</taxon>
        <taxon>Clostridia</taxon>
        <taxon>Eubacteriales</taxon>
        <taxon>Desulfitobacteriaceae</taxon>
        <taxon>Desulfitobacterium</taxon>
    </lineage>
</organism>
<accession>A0A098B5M3</accession>
<feature type="compositionally biased region" description="Polar residues" evidence="1">
    <location>
        <begin position="182"/>
        <end position="191"/>
    </location>
</feature>
<dbReference type="RefSeq" id="WP_144676461.1">
    <property type="nucleotide sequence ID" value="NZ_LK996017.1"/>
</dbReference>
<dbReference type="AlphaFoldDB" id="A0A098B5M3"/>
<feature type="region of interest" description="Disordered" evidence="1">
    <location>
        <begin position="182"/>
        <end position="201"/>
    </location>
</feature>